<dbReference type="InterPro" id="IPR019455">
    <property type="entry name" value="Acetolactate_synth_ssu_C"/>
</dbReference>
<accession>A0A097AN64</accession>
<evidence type="ECO:0000256" key="1">
    <source>
        <dbReference type="ARBA" id="ARBA00004974"/>
    </source>
</evidence>
<dbReference type="GO" id="GO:0005829">
    <property type="term" value="C:cytosol"/>
    <property type="evidence" value="ECO:0007669"/>
    <property type="project" value="TreeGrafter"/>
</dbReference>
<evidence type="ECO:0000259" key="9">
    <source>
        <dbReference type="PROSITE" id="PS51671"/>
    </source>
</evidence>
<comment type="subunit">
    <text evidence="4 8">Dimer of large and small chains.</text>
</comment>
<dbReference type="eggNOG" id="COG0440">
    <property type="taxonomic scope" value="Bacteria"/>
</dbReference>
<keyword evidence="6 8" id="KW-0100">Branched-chain amino acid biosynthesis</keyword>
<dbReference type="KEGG" id="tki:TKV_c00130"/>
<dbReference type="Proteomes" id="UP000029669">
    <property type="component" value="Chromosome"/>
</dbReference>
<dbReference type="InterPro" id="IPR004789">
    <property type="entry name" value="Acetalactate_synth_ssu"/>
</dbReference>
<dbReference type="UniPathway" id="UPA00049">
    <property type="reaction ID" value="UER00059"/>
</dbReference>
<dbReference type="CDD" id="cd04878">
    <property type="entry name" value="ACT_AHAS"/>
    <property type="match status" value="1"/>
</dbReference>
<dbReference type="UniPathway" id="UPA00047">
    <property type="reaction ID" value="UER00055"/>
</dbReference>
<dbReference type="RefSeq" id="WP_029687583.1">
    <property type="nucleotide sequence ID" value="NZ_CP009170.1"/>
</dbReference>
<keyword evidence="5 8" id="KW-0028">Amino-acid biosynthesis</keyword>
<evidence type="ECO:0000256" key="2">
    <source>
        <dbReference type="ARBA" id="ARBA00005025"/>
    </source>
</evidence>
<dbReference type="FunFam" id="3.30.70.1150:FF:000001">
    <property type="entry name" value="Acetolactate synthase small subunit"/>
    <property type="match status" value="1"/>
</dbReference>
<comment type="pathway">
    <text evidence="1 8">Amino-acid biosynthesis; L-isoleucine biosynthesis; L-isoleucine from 2-oxobutanoate: step 1/4.</text>
</comment>
<dbReference type="GO" id="GO:1990610">
    <property type="term" value="F:acetolactate synthase regulator activity"/>
    <property type="evidence" value="ECO:0007669"/>
    <property type="project" value="UniProtKB-UniRule"/>
</dbReference>
<evidence type="ECO:0000256" key="5">
    <source>
        <dbReference type="ARBA" id="ARBA00022605"/>
    </source>
</evidence>
<protein>
    <recommendedName>
        <fullName evidence="8">Acetolactate synthase small subunit</fullName>
        <shortName evidence="8">AHAS</shortName>
        <shortName evidence="8">ALS</shortName>
        <ecNumber evidence="8">2.2.1.6</ecNumber>
    </recommendedName>
    <alternativeName>
        <fullName evidence="8">Acetohydroxy-acid synthase small subunit</fullName>
    </alternativeName>
</protein>
<dbReference type="GO" id="GO:0009099">
    <property type="term" value="P:L-valine biosynthetic process"/>
    <property type="evidence" value="ECO:0007669"/>
    <property type="project" value="UniProtKB-UniRule"/>
</dbReference>
<dbReference type="InterPro" id="IPR039557">
    <property type="entry name" value="AHAS_ACT"/>
</dbReference>
<evidence type="ECO:0000313" key="11">
    <source>
        <dbReference type="Proteomes" id="UP000029669"/>
    </source>
</evidence>
<dbReference type="SUPFAM" id="SSF55021">
    <property type="entry name" value="ACT-like"/>
    <property type="match status" value="2"/>
</dbReference>
<organism evidence="10 11">
    <name type="scientific">Thermoanaerobacter kivui</name>
    <name type="common">Acetogenium kivui</name>
    <dbReference type="NCBI Taxonomy" id="2325"/>
    <lineage>
        <taxon>Bacteria</taxon>
        <taxon>Bacillati</taxon>
        <taxon>Bacillota</taxon>
        <taxon>Clostridia</taxon>
        <taxon>Thermoanaerobacterales</taxon>
        <taxon>Thermoanaerobacteraceae</taxon>
        <taxon>Thermoanaerobacter</taxon>
    </lineage>
</organism>
<dbReference type="FunFam" id="3.30.70.260:FF:000001">
    <property type="entry name" value="Acetolactate synthase, small subunit"/>
    <property type="match status" value="1"/>
</dbReference>
<keyword evidence="8 10" id="KW-0808">Transferase</keyword>
<dbReference type="GO" id="GO:0003984">
    <property type="term" value="F:acetolactate synthase activity"/>
    <property type="evidence" value="ECO:0007669"/>
    <property type="project" value="UniProtKB-UniRule"/>
</dbReference>
<dbReference type="OrthoDB" id="9787365at2"/>
<dbReference type="Pfam" id="PF22629">
    <property type="entry name" value="ACT_AHAS_ss"/>
    <property type="match status" value="1"/>
</dbReference>
<dbReference type="InterPro" id="IPR027271">
    <property type="entry name" value="Acetolactate_synth/TF_NikR_C"/>
</dbReference>
<dbReference type="InterPro" id="IPR054480">
    <property type="entry name" value="AHAS_small-like_ACT"/>
</dbReference>
<gene>
    <name evidence="10" type="primary">ilvH</name>
    <name evidence="10" type="ORF">TKV_c00130</name>
</gene>
<dbReference type="EC" id="2.2.1.6" evidence="8"/>
<comment type="pathway">
    <text evidence="2 8">Amino-acid biosynthesis; L-valine biosynthesis; L-valine from pyruvate: step 1/4.</text>
</comment>
<dbReference type="Pfam" id="PF10369">
    <property type="entry name" value="ALS_ss_C"/>
    <property type="match status" value="1"/>
</dbReference>
<evidence type="ECO:0000256" key="7">
    <source>
        <dbReference type="ARBA" id="ARBA00048670"/>
    </source>
</evidence>
<dbReference type="NCBIfam" id="TIGR00119">
    <property type="entry name" value="acolac_sm"/>
    <property type="match status" value="1"/>
</dbReference>
<evidence type="ECO:0000313" key="10">
    <source>
        <dbReference type="EMBL" id="AIS51232.1"/>
    </source>
</evidence>
<reference evidence="11" key="1">
    <citation type="journal article" date="2015" name="Genome Announc.">
        <title>Whole-Genome Sequences of 80 Environmental and Clinical Isolates of Burkholderia pseudomallei.</title>
        <authorList>
            <person name="Johnson S.L."/>
            <person name="Baker A.L."/>
            <person name="Chain P.S."/>
            <person name="Currie B.J."/>
            <person name="Daligault H.E."/>
            <person name="Davenport K.W."/>
            <person name="Davis C.B."/>
            <person name="Inglis T.J."/>
            <person name="Kaestli M."/>
            <person name="Koren S."/>
            <person name="Mayo M."/>
            <person name="Merritt A.J."/>
            <person name="Price E.P."/>
            <person name="Sarovich D.S."/>
            <person name="Warner J."/>
            <person name="Rosovitz M.J."/>
        </authorList>
    </citation>
    <scope>NUCLEOTIDE SEQUENCE [LARGE SCALE GENOMIC DNA]</scope>
    <source>
        <strain evidence="11">DSM 2030</strain>
    </source>
</reference>
<comment type="function">
    <text evidence="8">Catalyzes the conversion of 2 pyruvate molecules into acetolactate in the first common step of the biosynthetic pathway of the branched-amino acids such as leucine, isoleucine, and valine.</text>
</comment>
<dbReference type="Gene3D" id="3.30.70.1150">
    <property type="entry name" value="ACT-like. Chain A, domain 2"/>
    <property type="match status" value="1"/>
</dbReference>
<dbReference type="Gene3D" id="3.30.70.260">
    <property type="match status" value="1"/>
</dbReference>
<proteinExistence type="inferred from homology"/>
<dbReference type="GO" id="GO:0009097">
    <property type="term" value="P:isoleucine biosynthetic process"/>
    <property type="evidence" value="ECO:0007669"/>
    <property type="project" value="UniProtKB-UniRule"/>
</dbReference>
<sequence length="167" mass="18855">MHIISVLVNNHPGVLSRVVGLFSRRGYNIESLAVGTTEREDVSRITLTVEGDDYIVTQMMRQLNKLIDVLKVQNIGARDNVSRELVLVKVGYDSNTRDDIMHIVETFRAKVIDISIDSLIIELTGDNEKINAFINLINKFDVKELVRTGLVSLERGNKTLKEFEGEL</sequence>
<evidence type="ECO:0000256" key="4">
    <source>
        <dbReference type="ARBA" id="ARBA00011744"/>
    </source>
</evidence>
<dbReference type="PANTHER" id="PTHR30239:SF0">
    <property type="entry name" value="ACETOLACTATE SYNTHASE SMALL SUBUNIT 1, CHLOROPLASTIC"/>
    <property type="match status" value="1"/>
</dbReference>
<dbReference type="STRING" id="2325.TKV_c00130"/>
<dbReference type="InterPro" id="IPR045865">
    <property type="entry name" value="ACT-like_dom_sf"/>
</dbReference>
<evidence type="ECO:0000256" key="3">
    <source>
        <dbReference type="ARBA" id="ARBA00006341"/>
    </source>
</evidence>
<evidence type="ECO:0000256" key="8">
    <source>
        <dbReference type="RuleBase" id="RU368092"/>
    </source>
</evidence>
<feature type="domain" description="ACT" evidence="9">
    <location>
        <begin position="3"/>
        <end position="77"/>
    </location>
</feature>
<evidence type="ECO:0000256" key="6">
    <source>
        <dbReference type="ARBA" id="ARBA00023304"/>
    </source>
</evidence>
<comment type="similarity">
    <text evidence="3 8">Belongs to the acetolactate synthase small subunit family.</text>
</comment>
<dbReference type="PROSITE" id="PS51671">
    <property type="entry name" value="ACT"/>
    <property type="match status" value="1"/>
</dbReference>
<name>A0A097AN64_THEKI</name>
<dbReference type="NCBIfam" id="NF008864">
    <property type="entry name" value="PRK11895.1"/>
    <property type="match status" value="1"/>
</dbReference>
<comment type="catalytic activity">
    <reaction evidence="7 8">
        <text>2 pyruvate + H(+) = (2S)-2-acetolactate + CO2</text>
        <dbReference type="Rhea" id="RHEA:25249"/>
        <dbReference type="ChEBI" id="CHEBI:15361"/>
        <dbReference type="ChEBI" id="CHEBI:15378"/>
        <dbReference type="ChEBI" id="CHEBI:16526"/>
        <dbReference type="ChEBI" id="CHEBI:58476"/>
        <dbReference type="EC" id="2.2.1.6"/>
    </reaction>
</comment>
<keyword evidence="11" id="KW-1185">Reference proteome</keyword>
<dbReference type="AlphaFoldDB" id="A0A097AN64"/>
<dbReference type="HOGENOM" id="CLU_055003_1_3_9"/>
<dbReference type="PANTHER" id="PTHR30239">
    <property type="entry name" value="ACETOLACTATE SYNTHASE SMALL SUBUNIT"/>
    <property type="match status" value="1"/>
</dbReference>
<dbReference type="InterPro" id="IPR002912">
    <property type="entry name" value="ACT_dom"/>
</dbReference>
<dbReference type="EMBL" id="CP009170">
    <property type="protein sequence ID" value="AIS51232.1"/>
    <property type="molecule type" value="Genomic_DNA"/>
</dbReference>